<evidence type="ECO:0000313" key="6">
    <source>
        <dbReference type="EMBL" id="AFZ81552.1"/>
    </source>
</evidence>
<dbReference type="OrthoDB" id="10256233at2759"/>
<evidence type="ECO:0000259" key="5">
    <source>
        <dbReference type="PROSITE" id="PS51192"/>
    </source>
</evidence>
<dbReference type="InterPro" id="IPR014001">
    <property type="entry name" value="Helicase_ATP-bd"/>
</dbReference>
<dbReference type="EMBL" id="CP001670">
    <property type="protein sequence ID" value="AFZ81552.1"/>
    <property type="molecule type" value="Genomic_DNA"/>
</dbReference>
<dbReference type="AlphaFoldDB" id="L0B112"/>
<dbReference type="GO" id="GO:0005524">
    <property type="term" value="F:ATP binding"/>
    <property type="evidence" value="ECO:0007669"/>
    <property type="project" value="UniProtKB-UniRule"/>
</dbReference>
<comment type="catalytic activity">
    <reaction evidence="4">
        <text>ATP + H2O = ADP + phosphate + H(+)</text>
        <dbReference type="Rhea" id="RHEA:13065"/>
        <dbReference type="ChEBI" id="CHEBI:15377"/>
        <dbReference type="ChEBI" id="CHEBI:15378"/>
        <dbReference type="ChEBI" id="CHEBI:30616"/>
        <dbReference type="ChEBI" id="CHEBI:43474"/>
        <dbReference type="ChEBI" id="CHEBI:456216"/>
        <dbReference type="EC" id="3.6.4.13"/>
    </reaction>
</comment>
<dbReference type="GO" id="GO:0003724">
    <property type="term" value="F:RNA helicase activity"/>
    <property type="evidence" value="ECO:0007669"/>
    <property type="project" value="UniProtKB-EC"/>
</dbReference>
<accession>L0B112</accession>
<dbReference type="GeneID" id="15805410"/>
<dbReference type="STRING" id="1537102.L0B112"/>
<dbReference type="PROSITE" id="PS51192">
    <property type="entry name" value="HELICASE_ATP_BIND_1"/>
    <property type="match status" value="1"/>
</dbReference>
<dbReference type="SUPFAM" id="SSF52540">
    <property type="entry name" value="P-loop containing nucleoside triphosphate hydrolases"/>
    <property type="match status" value="1"/>
</dbReference>
<dbReference type="Gene3D" id="3.40.50.300">
    <property type="entry name" value="P-loop containing nucleotide triphosphate hydrolases"/>
    <property type="match status" value="1"/>
</dbReference>
<keyword evidence="2 4" id="KW-0378">Hydrolase</keyword>
<evidence type="ECO:0000256" key="2">
    <source>
        <dbReference type="ARBA" id="ARBA00022801"/>
    </source>
</evidence>
<dbReference type="PANTHER" id="PTHR24031">
    <property type="entry name" value="RNA HELICASE"/>
    <property type="match status" value="1"/>
</dbReference>
<dbReference type="InterPro" id="IPR027417">
    <property type="entry name" value="P-loop_NTPase"/>
</dbReference>
<keyword evidence="4" id="KW-0694">RNA-binding</keyword>
<dbReference type="KEGG" id="beq:BEWA_009660"/>
<dbReference type="GO" id="GO:0003723">
    <property type="term" value="F:RNA binding"/>
    <property type="evidence" value="ECO:0007669"/>
    <property type="project" value="UniProtKB-UniRule"/>
</dbReference>
<keyword evidence="3 4" id="KW-0067">ATP-binding</keyword>
<reference evidence="6 7" key="1">
    <citation type="journal article" date="2012" name="BMC Genomics">
        <title>Comparative genomic analysis and phylogenetic position of Theileria equi.</title>
        <authorList>
            <person name="Kappmeyer L.S."/>
            <person name="Thiagarajan M."/>
            <person name="Herndon D.R."/>
            <person name="Ramsay J.D."/>
            <person name="Caler E."/>
            <person name="Djikeng A."/>
            <person name="Gillespie J.J."/>
            <person name="Lau A.O."/>
            <person name="Roalson E.H."/>
            <person name="Silva J.C."/>
            <person name="Silva M.G."/>
            <person name="Suarez C.E."/>
            <person name="Ueti M.W."/>
            <person name="Nene V.M."/>
            <person name="Mealey R.H."/>
            <person name="Knowles D.P."/>
            <person name="Brayton K.A."/>
        </authorList>
    </citation>
    <scope>NUCLEOTIDE SEQUENCE [LARGE SCALE GENOMIC DNA]</scope>
    <source>
        <strain evidence="6 7">WA</strain>
    </source>
</reference>
<gene>
    <name evidence="6" type="ORF">BEWA_009660</name>
</gene>
<evidence type="ECO:0000313" key="7">
    <source>
        <dbReference type="Proteomes" id="UP000031512"/>
    </source>
</evidence>
<comment type="similarity">
    <text evidence="4">Belongs to the DEAD box helicase family.</text>
</comment>
<dbReference type="RefSeq" id="XP_004831218.1">
    <property type="nucleotide sequence ID" value="XM_004831161.1"/>
</dbReference>
<dbReference type="Proteomes" id="UP000031512">
    <property type="component" value="Chromosome 3"/>
</dbReference>
<dbReference type="GO" id="GO:0016787">
    <property type="term" value="F:hydrolase activity"/>
    <property type="evidence" value="ECO:0007669"/>
    <property type="project" value="UniProtKB-KW"/>
</dbReference>
<keyword evidence="7" id="KW-1185">Reference proteome</keyword>
<evidence type="ECO:0000256" key="1">
    <source>
        <dbReference type="ARBA" id="ARBA00022741"/>
    </source>
</evidence>
<dbReference type="VEuPathDB" id="PiroplasmaDB:BEWA_009660"/>
<keyword evidence="1 4" id="KW-0547">Nucleotide-binding</keyword>
<evidence type="ECO:0000256" key="4">
    <source>
        <dbReference type="RuleBase" id="RU365068"/>
    </source>
</evidence>
<organism evidence="6 7">
    <name type="scientific">Theileria equi strain WA</name>
    <dbReference type="NCBI Taxonomy" id="1537102"/>
    <lineage>
        <taxon>Eukaryota</taxon>
        <taxon>Sar</taxon>
        <taxon>Alveolata</taxon>
        <taxon>Apicomplexa</taxon>
        <taxon>Aconoidasida</taxon>
        <taxon>Piroplasmida</taxon>
        <taxon>Theileriidae</taxon>
        <taxon>Theileria</taxon>
    </lineage>
</organism>
<comment type="function">
    <text evidence="4">RNA helicase.</text>
</comment>
<protein>
    <recommendedName>
        <fullName evidence="4">ATP-dependent RNA helicase</fullName>
        <ecNumber evidence="4">3.6.4.13</ecNumber>
    </recommendedName>
</protein>
<feature type="domain" description="Helicase ATP-binding" evidence="5">
    <location>
        <begin position="130"/>
        <end position="354"/>
    </location>
</feature>
<evidence type="ECO:0000256" key="3">
    <source>
        <dbReference type="ARBA" id="ARBA00022840"/>
    </source>
</evidence>
<dbReference type="Pfam" id="PF00270">
    <property type="entry name" value="DEAD"/>
    <property type="match status" value="1"/>
</dbReference>
<dbReference type="InterPro" id="IPR011545">
    <property type="entry name" value="DEAD/DEAH_box_helicase_dom"/>
</dbReference>
<proteinExistence type="inferred from homology"/>
<name>L0B112_THEEQ</name>
<keyword evidence="4 6" id="KW-0347">Helicase</keyword>
<comment type="domain">
    <text evidence="4">The Q motif is unique to and characteristic of the DEAD box family of RNA helicases and controls ATP binding and hydrolysis.</text>
</comment>
<dbReference type="EC" id="3.6.4.13" evidence="4"/>
<dbReference type="SMART" id="SM00487">
    <property type="entry name" value="DEXDc"/>
    <property type="match status" value="1"/>
</dbReference>
<dbReference type="eggNOG" id="ENOG502S7UJ">
    <property type="taxonomic scope" value="Eukaryota"/>
</dbReference>
<sequence length="555" mass="62890">MKFYSVWNYLAFVGTDHPMPIGIPRGCNLDKPSKLYSFYSSQKKSGDGCDTNALIDVPIVNIPFNTSKHIRKTPGADKYNDLCVKELYSPKNTNEDFSLSFYSQPLLSTLSRVFSKENFHGLNNYQKDLFNELCLGKDALINAETSSGKTFAILLYIVLRYFYQIPQEHLKALELSLLLQKINNINNTTLEYQRPIYKNTDQRVFVLCPTKELAIQCAQQIISFSDGNDEIVQLIIDEYDLCPLIGKNVIFVVGSSNQVESYLMSKDKKHVKDLLENAACIVFDEIDRLFKVPGQYASLKKKKLIREHPGSAFNICHTLLSISKRKLQIIGASASIPRPYIRYLNNLVQSYRKNSKNSIAIIRKNKQNNSKPYVSIPSTVQQFYAISDSNSLGKCKNNKYERISASKISCLASVYALGESEKSILFLSSYDSLFSLQFHLKKLNIDCKILHHELGIKDNIPKLIPDYKREASTNTVEMYNNVRNEMYGPTGDGSLMLIASIDSARGLHIPLVWNQYIKIHTFSLILCISLGNRGHSKNTCTLLGGLEDVREEVNV</sequence>